<feature type="non-terminal residue" evidence="3">
    <location>
        <position position="1"/>
    </location>
</feature>
<sequence>GVRKAPYNVDTNIHQVKRRFIQLSRDKSIIRWGRRTILFSTNNLNEKMDKDLGKLLDRQVPVANIKQVLYGPTSLTWHKYLIQTTKTWRCVSIIVQCKTGTRTIDLQFESESETLAWYLGLLHLSTNRGQQDDTTKHVDINTKLSKYKWDKLKLQVSEKARKSGKTVSDVISDSLAELYGQPKPMPIFTRLRSTVLKHNPVISPTVNKKEALNSSTLPKQTTPTSPIASSPTLPKQSTPTTSPVPLLPVKLPRQSEKLKQSTPVKQTQPQTIGTPTITPTAIGQAKLVSPPSGVIQKTALSSEKQITQTLSRTSSTSQLSFSITLLTCPPLKRLGMMQLLRKFDPSLNMRSATQLVEKAPSVILRDLTKEQATDYQKQIQEYGCEAEIN</sequence>
<proteinExistence type="predicted"/>
<evidence type="ECO:0000256" key="1">
    <source>
        <dbReference type="SAM" id="MobiDB-lite"/>
    </source>
</evidence>
<feature type="region of interest" description="Disordered" evidence="1">
    <location>
        <begin position="206"/>
        <end position="277"/>
    </location>
</feature>
<evidence type="ECO:0000313" key="3">
    <source>
        <dbReference type="EMBL" id="KAL0477991.1"/>
    </source>
</evidence>
<feature type="domain" description="Large ribosomal subunit protein bL12 C-terminal" evidence="2">
    <location>
        <begin position="333"/>
        <end position="388"/>
    </location>
</feature>
<dbReference type="GO" id="GO:0003735">
    <property type="term" value="F:structural constituent of ribosome"/>
    <property type="evidence" value="ECO:0007669"/>
    <property type="project" value="InterPro"/>
</dbReference>
<evidence type="ECO:0000313" key="4">
    <source>
        <dbReference type="Proteomes" id="UP001431209"/>
    </source>
</evidence>
<organism evidence="3 4">
    <name type="scientific">Acrasis kona</name>
    <dbReference type="NCBI Taxonomy" id="1008807"/>
    <lineage>
        <taxon>Eukaryota</taxon>
        <taxon>Discoba</taxon>
        <taxon>Heterolobosea</taxon>
        <taxon>Tetramitia</taxon>
        <taxon>Eutetramitia</taxon>
        <taxon>Acrasidae</taxon>
        <taxon>Acrasis</taxon>
    </lineage>
</organism>
<dbReference type="InterPro" id="IPR013823">
    <property type="entry name" value="Ribosomal_bL12_C"/>
</dbReference>
<dbReference type="Gene3D" id="3.30.1390.10">
    <property type="match status" value="1"/>
</dbReference>
<evidence type="ECO:0000259" key="2">
    <source>
        <dbReference type="Pfam" id="PF00542"/>
    </source>
</evidence>
<dbReference type="EMBL" id="JAOPGA020000288">
    <property type="protein sequence ID" value="KAL0477991.1"/>
    <property type="molecule type" value="Genomic_DNA"/>
</dbReference>
<dbReference type="InterPro" id="IPR014719">
    <property type="entry name" value="Ribosomal_bL12_C/ClpS-like"/>
</dbReference>
<comment type="caution">
    <text evidence="3">The sequence shown here is derived from an EMBL/GenBank/DDBJ whole genome shotgun (WGS) entry which is preliminary data.</text>
</comment>
<keyword evidence="4" id="KW-1185">Reference proteome</keyword>
<dbReference type="AlphaFoldDB" id="A0AAW2YM18"/>
<dbReference type="Gene3D" id="2.30.29.30">
    <property type="entry name" value="Pleckstrin-homology domain (PH domain)/Phosphotyrosine-binding domain (PTB)"/>
    <property type="match status" value="1"/>
</dbReference>
<dbReference type="GO" id="GO:0006412">
    <property type="term" value="P:translation"/>
    <property type="evidence" value="ECO:0007669"/>
    <property type="project" value="InterPro"/>
</dbReference>
<name>A0AAW2YM18_9EUKA</name>
<accession>A0AAW2YM18</accession>
<feature type="compositionally biased region" description="Low complexity" evidence="1">
    <location>
        <begin position="221"/>
        <end position="252"/>
    </location>
</feature>
<feature type="compositionally biased region" description="Low complexity" evidence="1">
    <location>
        <begin position="266"/>
        <end position="277"/>
    </location>
</feature>
<dbReference type="Pfam" id="PF00542">
    <property type="entry name" value="Ribosomal_L12"/>
    <property type="match status" value="1"/>
</dbReference>
<protein>
    <recommendedName>
        <fullName evidence="2">Large ribosomal subunit protein bL12 C-terminal domain-containing protein</fullName>
    </recommendedName>
</protein>
<reference evidence="3 4" key="1">
    <citation type="submission" date="2024-03" db="EMBL/GenBank/DDBJ databases">
        <title>The Acrasis kona genome and developmental transcriptomes reveal deep origins of eukaryotic multicellular pathways.</title>
        <authorList>
            <person name="Sheikh S."/>
            <person name="Fu C.-J."/>
            <person name="Brown M.W."/>
            <person name="Baldauf S.L."/>
        </authorList>
    </citation>
    <scope>NUCLEOTIDE SEQUENCE [LARGE SCALE GENOMIC DNA]</scope>
    <source>
        <strain evidence="3 4">ATCC MYA-3509</strain>
    </source>
</reference>
<dbReference type="Proteomes" id="UP001431209">
    <property type="component" value="Unassembled WGS sequence"/>
</dbReference>
<dbReference type="SUPFAM" id="SSF54736">
    <property type="entry name" value="ClpS-like"/>
    <property type="match status" value="1"/>
</dbReference>
<feature type="compositionally biased region" description="Polar residues" evidence="1">
    <location>
        <begin position="206"/>
        <end position="220"/>
    </location>
</feature>
<dbReference type="InterPro" id="IPR011993">
    <property type="entry name" value="PH-like_dom_sf"/>
</dbReference>
<gene>
    <name evidence="3" type="ORF">AKO1_005338</name>
</gene>